<keyword evidence="10" id="KW-1185">Reference proteome</keyword>
<keyword evidence="3" id="KW-0554">One-carbon metabolism</keyword>
<feature type="compositionally biased region" description="Low complexity" evidence="8">
    <location>
        <begin position="1084"/>
        <end position="1110"/>
    </location>
</feature>
<proteinExistence type="inferred from homology"/>
<feature type="compositionally biased region" description="Polar residues" evidence="8">
    <location>
        <begin position="760"/>
        <end position="773"/>
    </location>
</feature>
<dbReference type="GO" id="GO:0035999">
    <property type="term" value="P:tetrahydrofolate interconversion"/>
    <property type="evidence" value="ECO:0007669"/>
    <property type="project" value="UniProtKB-UniPathway"/>
</dbReference>
<dbReference type="GO" id="GO:0000981">
    <property type="term" value="F:DNA-binding transcription factor activity, RNA polymerase II-specific"/>
    <property type="evidence" value="ECO:0007669"/>
    <property type="project" value="TreeGrafter"/>
</dbReference>
<dbReference type="OrthoDB" id="5126881at2759"/>
<dbReference type="FunFam" id="3.40.50.300:FF:001522">
    <property type="entry name" value="Probable MIS1-C1-tetrahydrofolate synthase, mitochondrial"/>
    <property type="match status" value="1"/>
</dbReference>
<feature type="compositionally biased region" description="Low complexity" evidence="8">
    <location>
        <begin position="1051"/>
        <end position="1067"/>
    </location>
</feature>
<evidence type="ECO:0000256" key="1">
    <source>
        <dbReference type="ARBA" id="ARBA00004777"/>
    </source>
</evidence>
<evidence type="ECO:0000256" key="2">
    <source>
        <dbReference type="ARBA" id="ARBA00012295"/>
    </source>
</evidence>
<dbReference type="PROSITE" id="PS00722">
    <property type="entry name" value="FTHFS_2"/>
    <property type="match status" value="1"/>
</dbReference>
<dbReference type="Proteomes" id="UP000076078">
    <property type="component" value="Unassembled WGS sequence"/>
</dbReference>
<sequence length="1615" mass="179378">MNKSENFTYPKLDLKVPVPSDIEIATSVKPLLISKIAEHCGILEDEIDFYGKYKAKVNLSILDRLKNQVNGNYVVVTGITPTPLGEGKSTTTIGLCQALGAHLNKKVFSCIRQPSQGPTFGIKGGAAGGGYSQVIPMEEFNLHLTGDIHAITAANNLLAAAIDTRILHESTQTDQQLWKRLCPEAKDGSKSFSPVMIKRLEKLGITKRNPSELTDQEISRFVRLDIDPNLITWNRVLDVNDRFLRGITIGQGKEEEKFQRKTNFDISVASEIMAVLALATSLGDMRKRLGDMVIGPSKSGEPITADDLGVGGSLTILMRDAIMPTLMQTLEGTPVLVHAGPFANIAHGNSSILADQIALKLVGKEGYVVTEAGFGADIGFEKMADIKCRYSGLKPNCSVIVATIRALKMHGGGPKVVAGTPLDKAYTNENLDLLKKGVENLAQHIRNLKKFGVSVVVAVNRFSTDTDSEVCLLVNEALAAGANSAIMCNHWAEGGKGAVELAKAVEKACAENSADNFKFLYPLEKTIKEKIETIAREIYGADGVEYTPEAEEKIQLYTKQGFDKLPVCMAKTHLSFSHDPEKKGVPTGFILPIREVKASCGAGFIVALVGKIQTIPGLPTRPVFYEHEIDIALYLYILIIHMNLIVNRSNFPQQQQSFTRKQLPQQLPLPQAQTNPTTITNTTTANNDLSSTSAKKQPPTPLQSKITAKPSPINSFPKPIGGQLKLSTKSSGLTFKTNNTSISGSTGIFISTPSHNVVTTPPLVSQPLSNATSAQQQPQQALPPPPPQDISNSNINTTIINQNVQTNYKPTPKLILKKPAAQVFKTSAISTLQTQKVNNNTNVIVNQNGDIDMSLPMPDDDDLVFSNIDGDLGDISIDSLQPPQPTSIVGNKPIAQVQPQDNSSKNYLEIIEKLKSELQSKDKSLKEITDQNIKLNKVQELNNKLQKTLEKSQKDKEDVEMKLGQSLKQLSEKRKLDELQMQEEIKKKIKSNEEQQQARDKKEPKVQEFINLMSNQKQALDQQKYTLLKLLSFNQGQPPSITYLLPRSSQIGSTTSLSSQHSSNKSTVSPLTNDKSKQPLSLGSSSSQIQQQQQQQQQNQQGVQQQAQSQGPLKLPLPSSNPEKVKDLMLIDSDSKSSSSLSDQPPTILSEELNEHLSFVTSMQQPISTLFKKLYPFLKLNNNFIMDKTIDVILVLLATSKECRDYFSLDSTTSTNTTTNSSKPQILKLANNQSISIYPIQNLSSIYYLEPKTKVQQNNNNNNNITSIPKDFPTQLVNIQNNNSNNDSSTHELINYLIENIITIPINSSTFHLIENVFEIFKIISNSILLNSNSSNNNSKNQIMKFEVLFKQQYIQDLWQSANTDVKCKFLELIEFLIISPELAPNIYSSPIEKSLLVKIIVLLYGSSGNTNQLRSIRKQSIRILSKVIIQCPSQVLIYIRELLFQSGIHLYYLEFKELFQNGFFENYQVLSNTNLNSSINNGRFIDSVELSNENDTTKLPDQLIRDRYSLSIDDSQLRNIRSSLDLITDTLKLLLFVWKSNEEFHFKSNILEKEVDMLRSVYYRIQKYSHLPLLKEIIEMTNKISEVLDCNTMNTIGHDDSYSSTLGNNINNHN</sequence>
<feature type="region of interest" description="Disordered" evidence="8">
    <location>
        <begin position="760"/>
        <end position="794"/>
    </location>
</feature>
<reference evidence="9 10" key="1">
    <citation type="submission" date="2015-12" db="EMBL/GenBank/DDBJ databases">
        <title>Dictyostelia acquired genes for synthesis and detection of signals that induce cell-type specialization by lateral gene transfer from prokaryotes.</title>
        <authorList>
            <person name="Gloeckner G."/>
            <person name="Schaap P."/>
        </authorList>
    </citation>
    <scope>NUCLEOTIDE SEQUENCE [LARGE SCALE GENOMIC DNA]</scope>
    <source>
        <strain evidence="9 10">TK</strain>
    </source>
</reference>
<feature type="compositionally biased region" description="Low complexity" evidence="8">
    <location>
        <begin position="662"/>
        <end position="687"/>
    </location>
</feature>
<dbReference type="Gene3D" id="1.10.8.770">
    <property type="match status" value="1"/>
</dbReference>
<evidence type="ECO:0000256" key="6">
    <source>
        <dbReference type="ARBA" id="ARBA00022840"/>
    </source>
</evidence>
<evidence type="ECO:0000256" key="4">
    <source>
        <dbReference type="ARBA" id="ARBA00022598"/>
    </source>
</evidence>
<dbReference type="Pfam" id="PF01268">
    <property type="entry name" value="FTHFS"/>
    <property type="match status" value="1"/>
</dbReference>
<dbReference type="FunFam" id="3.10.410.10:FF:000001">
    <property type="entry name" value="Putative formate--tetrahydrofolate ligase"/>
    <property type="match status" value="1"/>
</dbReference>
<keyword evidence="5" id="KW-0547">Nucleotide-binding</keyword>
<dbReference type="EC" id="6.3.4.3" evidence="2"/>
<name>A0A152A0X3_TIELA</name>
<dbReference type="HAMAP" id="MF_01543">
    <property type="entry name" value="FTHFS"/>
    <property type="match status" value="1"/>
</dbReference>
<feature type="region of interest" description="Disordered" evidence="8">
    <location>
        <begin position="1051"/>
        <end position="1123"/>
    </location>
</feature>
<keyword evidence="6" id="KW-0067">ATP-binding</keyword>
<dbReference type="FunFam" id="3.40.50.300:FF:000245">
    <property type="entry name" value="C-1-tetrahydrofolate synthase, cytoplasmic"/>
    <property type="match status" value="1"/>
</dbReference>
<comment type="caution">
    <text evidence="9">The sequence shown here is derived from an EMBL/GenBank/DDBJ whole genome shotgun (WGS) entry which is preliminary data.</text>
</comment>
<dbReference type="InterPro" id="IPR000559">
    <property type="entry name" value="Formate_THF_ligase"/>
</dbReference>
<accession>A0A152A0X3</accession>
<evidence type="ECO:0000256" key="7">
    <source>
        <dbReference type="SAM" id="Coils"/>
    </source>
</evidence>
<dbReference type="GO" id="GO:0005634">
    <property type="term" value="C:nucleus"/>
    <property type="evidence" value="ECO:0007669"/>
    <property type="project" value="TreeGrafter"/>
</dbReference>
<dbReference type="GO" id="GO:0042594">
    <property type="term" value="P:response to starvation"/>
    <property type="evidence" value="ECO:0007669"/>
    <property type="project" value="TreeGrafter"/>
</dbReference>
<feature type="compositionally biased region" description="Polar residues" evidence="8">
    <location>
        <begin position="1068"/>
        <end position="1083"/>
    </location>
</feature>
<dbReference type="GO" id="GO:0004329">
    <property type="term" value="F:formate-tetrahydrofolate ligase activity"/>
    <property type="evidence" value="ECO:0007669"/>
    <property type="project" value="UniProtKB-EC"/>
</dbReference>
<dbReference type="PANTHER" id="PTHR14596:SF72">
    <property type="entry name" value="ZINC FINGER PROTEIN MSN2-RELATED"/>
    <property type="match status" value="1"/>
</dbReference>
<evidence type="ECO:0000313" key="10">
    <source>
        <dbReference type="Proteomes" id="UP000076078"/>
    </source>
</evidence>
<protein>
    <recommendedName>
        <fullName evidence="2">formate--tetrahydrofolate ligase</fullName>
        <ecNumber evidence="2">6.3.4.3</ecNumber>
    </recommendedName>
</protein>
<gene>
    <name evidence="9" type="ORF">DLAC_03828</name>
</gene>
<feature type="coiled-coil region" evidence="7">
    <location>
        <begin position="911"/>
        <end position="987"/>
    </location>
</feature>
<dbReference type="GO" id="GO:0000987">
    <property type="term" value="F:cis-regulatory region sequence-specific DNA binding"/>
    <property type="evidence" value="ECO:0007669"/>
    <property type="project" value="TreeGrafter"/>
</dbReference>
<dbReference type="PROSITE" id="PS00721">
    <property type="entry name" value="FTHFS_1"/>
    <property type="match status" value="1"/>
</dbReference>
<dbReference type="InterPro" id="IPR027417">
    <property type="entry name" value="P-loop_NTPase"/>
</dbReference>
<dbReference type="PANTHER" id="PTHR14596">
    <property type="entry name" value="ZINC FINGER PROTEIN"/>
    <property type="match status" value="1"/>
</dbReference>
<dbReference type="EMBL" id="LODT01000020">
    <property type="protein sequence ID" value="KYQ99875.1"/>
    <property type="molecule type" value="Genomic_DNA"/>
</dbReference>
<feature type="region of interest" description="Disordered" evidence="8">
    <location>
        <begin position="656"/>
        <end position="722"/>
    </location>
</feature>
<evidence type="ECO:0000256" key="8">
    <source>
        <dbReference type="SAM" id="MobiDB-lite"/>
    </source>
</evidence>
<keyword evidence="4" id="KW-0436">Ligase</keyword>
<keyword evidence="7" id="KW-0175">Coiled coil</keyword>
<dbReference type="Gene3D" id="3.40.50.300">
    <property type="entry name" value="P-loop containing nucleotide triphosphate hydrolases"/>
    <property type="match status" value="2"/>
</dbReference>
<dbReference type="SUPFAM" id="SSF52540">
    <property type="entry name" value="P-loop containing nucleoside triphosphate hydrolases"/>
    <property type="match status" value="1"/>
</dbReference>
<dbReference type="InParanoid" id="A0A152A0X3"/>
<evidence type="ECO:0000313" key="9">
    <source>
        <dbReference type="EMBL" id="KYQ99875.1"/>
    </source>
</evidence>
<dbReference type="STRING" id="361077.A0A152A0X3"/>
<evidence type="ECO:0000256" key="3">
    <source>
        <dbReference type="ARBA" id="ARBA00022563"/>
    </source>
</evidence>
<organism evidence="9 10">
    <name type="scientific">Tieghemostelium lacteum</name>
    <name type="common">Slime mold</name>
    <name type="synonym">Dictyostelium lacteum</name>
    <dbReference type="NCBI Taxonomy" id="361077"/>
    <lineage>
        <taxon>Eukaryota</taxon>
        <taxon>Amoebozoa</taxon>
        <taxon>Evosea</taxon>
        <taxon>Eumycetozoa</taxon>
        <taxon>Dictyostelia</taxon>
        <taxon>Dictyosteliales</taxon>
        <taxon>Raperosteliaceae</taxon>
        <taxon>Tieghemostelium</taxon>
    </lineage>
</organism>
<dbReference type="Gene3D" id="3.10.410.10">
    <property type="entry name" value="Formyltetrahydrofolate synthetase, domain 3"/>
    <property type="match status" value="1"/>
</dbReference>
<dbReference type="UniPathway" id="UPA00193"/>
<dbReference type="GO" id="GO:0005524">
    <property type="term" value="F:ATP binding"/>
    <property type="evidence" value="ECO:0007669"/>
    <property type="project" value="UniProtKB-KW"/>
</dbReference>
<evidence type="ECO:0000256" key="5">
    <source>
        <dbReference type="ARBA" id="ARBA00022741"/>
    </source>
</evidence>
<comment type="pathway">
    <text evidence="1">One-carbon metabolism; tetrahydrofolate interconversion.</text>
</comment>
<dbReference type="CDD" id="cd00477">
    <property type="entry name" value="FTHFS"/>
    <property type="match status" value="1"/>
</dbReference>
<dbReference type="InterPro" id="IPR020628">
    <property type="entry name" value="Formate_THF_ligase_CS"/>
</dbReference>